<evidence type="ECO:0000313" key="3">
    <source>
        <dbReference type="Proteomes" id="UP000192920"/>
    </source>
</evidence>
<sequence length="399" mass="43605">MNKTFWLRNVRPYGAAAEDIEIINGRIGRRRPAQAGPIAEPDIDGEGQLLTLPLVESHIHLDKTLWSLPWRPHSAGPNLKARIDNERQVLRELTVPIAARAGALIERCIAQGSLLMRCHVDADPELGLRHIEDMLALRQRYADLIDLEFVTFPQAGLLTRPGAAALMREALALGVEVVGGLDPCGIDHDPIAHLTQVFDLAAEFDRGVDIHLHDGGELGLWQIERIIDFTQRYHREGRVMISHAFCLGMTSWPKVQPIAERLAANDISLLTTAPADIEVPPFAALHAAGVNVCLGSDGIRDAWSPMGNGDMLERVMLQAFRFGVRTDEGLHAAFEAGTVHGAKALGRTDYGLTAGMAANFLLLPSATLGEAIVMRPSQRVVIRHGQVIARDGALLRSRL</sequence>
<organism evidence="2 3">
    <name type="scientific">Pseudogulbenkiania subflava DSM 22618</name>
    <dbReference type="NCBI Taxonomy" id="1123014"/>
    <lineage>
        <taxon>Bacteria</taxon>
        <taxon>Pseudomonadati</taxon>
        <taxon>Pseudomonadota</taxon>
        <taxon>Betaproteobacteria</taxon>
        <taxon>Neisseriales</taxon>
        <taxon>Chromobacteriaceae</taxon>
        <taxon>Pseudogulbenkiania</taxon>
    </lineage>
</organism>
<dbReference type="RefSeq" id="WP_085277638.1">
    <property type="nucleotide sequence ID" value="NZ_FXAG01000026.1"/>
</dbReference>
<feature type="domain" description="Amidohydrolase 3" evidence="1">
    <location>
        <begin position="106"/>
        <end position="388"/>
    </location>
</feature>
<dbReference type="AlphaFoldDB" id="A0A1Y6C9D5"/>
<evidence type="ECO:0000313" key="2">
    <source>
        <dbReference type="EMBL" id="SMF49293.1"/>
    </source>
</evidence>
<dbReference type="InterPro" id="IPR032466">
    <property type="entry name" value="Metal_Hydrolase"/>
</dbReference>
<keyword evidence="3" id="KW-1185">Reference proteome</keyword>
<dbReference type="InterPro" id="IPR013108">
    <property type="entry name" value="Amidohydro_3"/>
</dbReference>
<dbReference type="SUPFAM" id="SSF51556">
    <property type="entry name" value="Metallo-dependent hydrolases"/>
    <property type="match status" value="1"/>
</dbReference>
<accession>A0A1Y6C9D5</accession>
<dbReference type="Gene3D" id="2.30.40.10">
    <property type="entry name" value="Urease, subunit C, domain 1"/>
    <property type="match status" value="1"/>
</dbReference>
<dbReference type="CDD" id="cd01293">
    <property type="entry name" value="Bact_CD"/>
    <property type="match status" value="1"/>
</dbReference>
<name>A0A1Y6C9D5_9NEIS</name>
<gene>
    <name evidence="2" type="ORF">SAMN02745746_03631</name>
</gene>
<dbReference type="STRING" id="1123014.SAMN02745746_03631"/>
<dbReference type="NCBIfam" id="NF004636">
    <property type="entry name" value="PRK05985.1"/>
    <property type="match status" value="1"/>
</dbReference>
<dbReference type="InterPro" id="IPR052349">
    <property type="entry name" value="Metallo-hydrolase_Enzymes"/>
</dbReference>
<dbReference type="GO" id="GO:0016814">
    <property type="term" value="F:hydrolase activity, acting on carbon-nitrogen (but not peptide) bonds, in cyclic amidines"/>
    <property type="evidence" value="ECO:0007669"/>
    <property type="project" value="TreeGrafter"/>
</dbReference>
<dbReference type="Proteomes" id="UP000192920">
    <property type="component" value="Unassembled WGS sequence"/>
</dbReference>
<evidence type="ECO:0000259" key="1">
    <source>
        <dbReference type="Pfam" id="PF07969"/>
    </source>
</evidence>
<dbReference type="Pfam" id="PF07969">
    <property type="entry name" value="Amidohydro_3"/>
    <property type="match status" value="1"/>
</dbReference>
<dbReference type="InterPro" id="IPR011059">
    <property type="entry name" value="Metal-dep_hydrolase_composite"/>
</dbReference>
<dbReference type="PANTHER" id="PTHR32027:SF9">
    <property type="entry name" value="BLL3847 PROTEIN"/>
    <property type="match status" value="1"/>
</dbReference>
<dbReference type="EMBL" id="FXAG01000026">
    <property type="protein sequence ID" value="SMF49293.1"/>
    <property type="molecule type" value="Genomic_DNA"/>
</dbReference>
<proteinExistence type="predicted"/>
<protein>
    <submittedName>
        <fullName evidence="2">Cytosine deaminase</fullName>
    </submittedName>
</protein>
<dbReference type="PANTHER" id="PTHR32027">
    <property type="entry name" value="CYTOSINE DEAMINASE"/>
    <property type="match status" value="1"/>
</dbReference>
<dbReference type="Gene3D" id="3.20.20.140">
    <property type="entry name" value="Metal-dependent hydrolases"/>
    <property type="match status" value="1"/>
</dbReference>
<reference evidence="3" key="1">
    <citation type="submission" date="2017-04" db="EMBL/GenBank/DDBJ databases">
        <authorList>
            <person name="Varghese N."/>
            <person name="Submissions S."/>
        </authorList>
    </citation>
    <scope>NUCLEOTIDE SEQUENCE [LARGE SCALE GENOMIC DNA]</scope>
    <source>
        <strain evidence="3">DSM 22618</strain>
    </source>
</reference>